<evidence type="ECO:0000313" key="4">
    <source>
        <dbReference type="WBParaSite" id="Hba_00518"/>
    </source>
</evidence>
<keyword evidence="2" id="KW-1185">Reference proteome</keyword>
<proteinExistence type="predicted"/>
<feature type="region of interest" description="Disordered" evidence="1">
    <location>
        <begin position="1"/>
        <end position="23"/>
    </location>
</feature>
<evidence type="ECO:0000256" key="1">
    <source>
        <dbReference type="SAM" id="MobiDB-lite"/>
    </source>
</evidence>
<dbReference type="WBParaSite" id="Hba_00516">
    <property type="protein sequence ID" value="Hba_00516"/>
    <property type="gene ID" value="Hba_00516"/>
</dbReference>
<reference evidence="3 4" key="1">
    <citation type="submission" date="2016-11" db="UniProtKB">
        <authorList>
            <consortium name="WormBaseParasite"/>
        </authorList>
    </citation>
    <scope>IDENTIFICATION</scope>
</reference>
<dbReference type="Proteomes" id="UP000095283">
    <property type="component" value="Unplaced"/>
</dbReference>
<dbReference type="AlphaFoldDB" id="A0A1I7W7C7"/>
<evidence type="ECO:0000313" key="3">
    <source>
        <dbReference type="WBParaSite" id="Hba_00516"/>
    </source>
</evidence>
<name>A0A1I7W7C7_HETBA</name>
<sequence>MEPPGIDTSTTAPYASSTTTRPRQHPMCCAIVLHSSQKDCSYAREFLYLLTETLRMFNQLSSLTNSYFGWRKLLRSIRSDKVGKKKEKEMETPPSHGEESILPCFPYFA</sequence>
<feature type="compositionally biased region" description="Low complexity" evidence="1">
    <location>
        <begin position="8"/>
        <end position="20"/>
    </location>
</feature>
<protein>
    <submittedName>
        <fullName evidence="3 4">Uncharacterized protein</fullName>
    </submittedName>
</protein>
<accession>A0A1I7W7C7</accession>
<evidence type="ECO:0000313" key="2">
    <source>
        <dbReference type="Proteomes" id="UP000095283"/>
    </source>
</evidence>
<organism evidence="2 4">
    <name type="scientific">Heterorhabditis bacteriophora</name>
    <name type="common">Entomopathogenic nematode worm</name>
    <dbReference type="NCBI Taxonomy" id="37862"/>
    <lineage>
        <taxon>Eukaryota</taxon>
        <taxon>Metazoa</taxon>
        <taxon>Ecdysozoa</taxon>
        <taxon>Nematoda</taxon>
        <taxon>Chromadorea</taxon>
        <taxon>Rhabditida</taxon>
        <taxon>Rhabditina</taxon>
        <taxon>Rhabditomorpha</taxon>
        <taxon>Strongyloidea</taxon>
        <taxon>Heterorhabditidae</taxon>
        <taxon>Heterorhabditis</taxon>
    </lineage>
</organism>
<dbReference type="WBParaSite" id="Hba_00518">
    <property type="protein sequence ID" value="Hba_00518"/>
    <property type="gene ID" value="Hba_00518"/>
</dbReference>